<dbReference type="EMBL" id="AP023081">
    <property type="protein sequence ID" value="BCD88017.1"/>
    <property type="molecule type" value="Genomic_DNA"/>
</dbReference>
<sequence>MTGLTKSRMQLEVELASTLELLRQANRIVGTHPSIGAQELSVKICEHFAAIRRQEKKS</sequence>
<dbReference type="Proteomes" id="UP001064896">
    <property type="component" value="Chromosome"/>
</dbReference>
<name>A0ABM7LEF3_9PSED</name>
<keyword evidence="2" id="KW-1185">Reference proteome</keyword>
<protein>
    <submittedName>
        <fullName evidence="1">Uncharacterized protein</fullName>
    </submittedName>
</protein>
<dbReference type="RefSeq" id="WP_265168211.1">
    <property type="nucleotide sequence ID" value="NZ_AP023081.1"/>
</dbReference>
<evidence type="ECO:0000313" key="1">
    <source>
        <dbReference type="EMBL" id="BCD88017.1"/>
    </source>
</evidence>
<organism evidence="1 2">
    <name type="scientific">Pseudomonas solani</name>
    <dbReference type="NCBI Taxonomy" id="2731552"/>
    <lineage>
        <taxon>Bacteria</taxon>
        <taxon>Pseudomonadati</taxon>
        <taxon>Pseudomonadota</taxon>
        <taxon>Gammaproteobacteria</taxon>
        <taxon>Pseudomonadales</taxon>
        <taxon>Pseudomonadaceae</taxon>
        <taxon>Pseudomonas</taxon>
    </lineage>
</organism>
<reference evidence="1" key="1">
    <citation type="submission" date="2020-05" db="EMBL/GenBank/DDBJ databases">
        <title>Complete genome sequence of Pseudomonas sp. Sm006.</title>
        <authorList>
            <person name="Takeuchi K."/>
            <person name="Someya N."/>
        </authorList>
    </citation>
    <scope>NUCLEOTIDE SEQUENCE</scope>
    <source>
        <strain evidence="1">Sm006</strain>
    </source>
</reference>
<evidence type="ECO:0000313" key="2">
    <source>
        <dbReference type="Proteomes" id="UP001064896"/>
    </source>
</evidence>
<proteinExistence type="predicted"/>
<gene>
    <name evidence="1" type="ORF">PSm6_44240</name>
</gene>
<accession>A0ABM7LEF3</accession>